<dbReference type="EMBL" id="VXIS01000317">
    <property type="protein sequence ID" value="KAA8894718.1"/>
    <property type="molecule type" value="Genomic_DNA"/>
</dbReference>
<dbReference type="InParanoid" id="A0A5J5EJ37"/>
<reference evidence="2 3" key="1">
    <citation type="submission" date="2019-09" db="EMBL/GenBank/DDBJ databases">
        <title>Draft genome of the ectomycorrhizal ascomycete Sphaerosporella brunnea.</title>
        <authorList>
            <consortium name="DOE Joint Genome Institute"/>
            <person name="Benucci G.M."/>
            <person name="Marozzi G."/>
            <person name="Antonielli L."/>
            <person name="Sanchez S."/>
            <person name="Marco P."/>
            <person name="Wang X."/>
            <person name="Falini L.B."/>
            <person name="Barry K."/>
            <person name="Haridas S."/>
            <person name="Lipzen A."/>
            <person name="Labutti K."/>
            <person name="Grigoriev I.V."/>
            <person name="Murat C."/>
            <person name="Martin F."/>
            <person name="Albertini E."/>
            <person name="Donnini D."/>
            <person name="Bonito G."/>
        </authorList>
    </citation>
    <scope>NUCLEOTIDE SEQUENCE [LARGE SCALE GENOMIC DNA]</scope>
    <source>
        <strain evidence="2 3">Sb_GMNB300</strain>
    </source>
</reference>
<name>A0A5J5EJ37_9PEZI</name>
<gene>
    <name evidence="2" type="ORF">FN846DRAFT_912589</name>
</gene>
<sequence>MSQQGNPAPTTTKTSSILLLGPKSFRDRIRHQLLLLLGPKSFFRNPTRRRANPARQWFRSVERAPTLPLLPAPSFCWVPSRSCEIESGTNSTGVIVIGRKSKATPSESGTRVVPKCGAGPNPPARPSSILLLGPKLFRDESNDTTLGRRKSGTNSTGVTVIFLTIGFVSLEFLGQLQHWALWQRPKRPVAKVLMAPDASAWFRSVERAPTLPLLPAPFIYLPGPNFVPQSRHFIFDWRKYGTQDDVFSS</sequence>
<dbReference type="AlphaFoldDB" id="A0A5J5EJ37"/>
<proteinExistence type="predicted"/>
<comment type="caution">
    <text evidence="2">The sequence shown here is derived from an EMBL/GenBank/DDBJ whole genome shotgun (WGS) entry which is preliminary data.</text>
</comment>
<organism evidence="2 3">
    <name type="scientific">Sphaerosporella brunnea</name>
    <dbReference type="NCBI Taxonomy" id="1250544"/>
    <lineage>
        <taxon>Eukaryota</taxon>
        <taxon>Fungi</taxon>
        <taxon>Dikarya</taxon>
        <taxon>Ascomycota</taxon>
        <taxon>Pezizomycotina</taxon>
        <taxon>Pezizomycetes</taxon>
        <taxon>Pezizales</taxon>
        <taxon>Pyronemataceae</taxon>
        <taxon>Sphaerosporella</taxon>
    </lineage>
</organism>
<accession>A0A5J5EJ37</accession>
<dbReference type="Proteomes" id="UP000326924">
    <property type="component" value="Unassembled WGS sequence"/>
</dbReference>
<evidence type="ECO:0000256" key="1">
    <source>
        <dbReference type="SAM" id="MobiDB-lite"/>
    </source>
</evidence>
<keyword evidence="3" id="KW-1185">Reference proteome</keyword>
<evidence type="ECO:0000313" key="2">
    <source>
        <dbReference type="EMBL" id="KAA8894718.1"/>
    </source>
</evidence>
<feature type="region of interest" description="Disordered" evidence="1">
    <location>
        <begin position="105"/>
        <end position="124"/>
    </location>
</feature>
<evidence type="ECO:0000313" key="3">
    <source>
        <dbReference type="Proteomes" id="UP000326924"/>
    </source>
</evidence>
<protein>
    <submittedName>
        <fullName evidence="2">Uncharacterized protein</fullName>
    </submittedName>
</protein>